<evidence type="ECO:0000256" key="2">
    <source>
        <dbReference type="ARBA" id="ARBA00008163"/>
    </source>
</evidence>
<evidence type="ECO:0000313" key="9">
    <source>
        <dbReference type="Proteomes" id="UP000274695"/>
    </source>
</evidence>
<keyword evidence="4" id="KW-0812">Transmembrane</keyword>
<gene>
    <name evidence="8" type="ORF">D0911_18620</name>
</gene>
<evidence type="ECO:0000313" key="8">
    <source>
        <dbReference type="EMBL" id="RNL57692.1"/>
    </source>
</evidence>
<dbReference type="Pfam" id="PF03349">
    <property type="entry name" value="Toluene_X"/>
    <property type="match status" value="1"/>
</dbReference>
<reference evidence="8 9" key="1">
    <citation type="submission" date="2018-10" db="EMBL/GenBank/DDBJ databases">
        <title>Draft genome sequence of Zhongshania sp. DSW25-10.</title>
        <authorList>
            <person name="Oh J."/>
        </authorList>
    </citation>
    <scope>NUCLEOTIDE SEQUENCE [LARGE SCALE GENOMIC DNA]</scope>
    <source>
        <strain evidence="8 9">DSW25-10</strain>
    </source>
</reference>
<dbReference type="PANTHER" id="PTHR35093">
    <property type="entry name" value="OUTER MEMBRANE PROTEIN NMB0088-RELATED"/>
    <property type="match status" value="1"/>
</dbReference>
<comment type="subcellular location">
    <subcellularLocation>
        <location evidence="1">Cell outer membrane</location>
        <topology evidence="1">Multi-pass membrane protein</topology>
    </subcellularLocation>
</comment>
<dbReference type="Gene3D" id="2.40.160.60">
    <property type="entry name" value="Outer membrane protein transport protein (OMPP1/FadL/TodX)"/>
    <property type="match status" value="1"/>
</dbReference>
<evidence type="ECO:0000256" key="7">
    <source>
        <dbReference type="ARBA" id="ARBA00023237"/>
    </source>
</evidence>
<dbReference type="Proteomes" id="UP000274695">
    <property type="component" value="Unassembled WGS sequence"/>
</dbReference>
<dbReference type="PANTHER" id="PTHR35093:SF8">
    <property type="entry name" value="OUTER MEMBRANE PROTEIN NMB0088-RELATED"/>
    <property type="match status" value="1"/>
</dbReference>
<dbReference type="EMBL" id="RHGB01000034">
    <property type="protein sequence ID" value="RNL57692.1"/>
    <property type="molecule type" value="Genomic_DNA"/>
</dbReference>
<evidence type="ECO:0000256" key="4">
    <source>
        <dbReference type="ARBA" id="ARBA00022692"/>
    </source>
</evidence>
<comment type="similarity">
    <text evidence="2">Belongs to the OmpP1/FadL family.</text>
</comment>
<keyword evidence="5" id="KW-0732">Signal</keyword>
<evidence type="ECO:0008006" key="10">
    <source>
        <dbReference type="Google" id="ProtNLM"/>
    </source>
</evidence>
<dbReference type="InterPro" id="IPR005017">
    <property type="entry name" value="OMPP1/FadL/TodX"/>
</dbReference>
<evidence type="ECO:0000256" key="1">
    <source>
        <dbReference type="ARBA" id="ARBA00004571"/>
    </source>
</evidence>
<keyword evidence="3" id="KW-1134">Transmembrane beta strand</keyword>
<comment type="caution">
    <text evidence="8">The sequence shown here is derived from an EMBL/GenBank/DDBJ whole genome shotgun (WGS) entry which is preliminary data.</text>
</comment>
<keyword evidence="6" id="KW-0472">Membrane</keyword>
<accession>A0ABX9VYK6</accession>
<protein>
    <recommendedName>
        <fullName evidence="10">Long-chain fatty acid transport protein</fullName>
    </recommendedName>
</protein>
<proteinExistence type="inferred from homology"/>
<keyword evidence="7" id="KW-0998">Cell outer membrane</keyword>
<dbReference type="SUPFAM" id="SSF56935">
    <property type="entry name" value="Porins"/>
    <property type="match status" value="1"/>
</dbReference>
<evidence type="ECO:0000256" key="6">
    <source>
        <dbReference type="ARBA" id="ARBA00023136"/>
    </source>
</evidence>
<sequence>MLIKCICFINRYCLTLLISSFGYGGMGSYLNGYGATNRALSGAGVAFAEDSMVMAINPAGIIDLKGGGWVIGSVFLSSKQVAYTDKFSGENKSDGGFVFAPGRREAEPDSPGEIDGIFPIVYAAMHSQLDKRNAIGIVLYGNGGVNINYKAFDNQNCPSNTPQSGYFCFGDLGSDIVQIFISPTWSHEINQNLSIGISPELIYQSIEINGFEMFSPISSRPNKISNNGHSESFGYGVKIGGTLKINNKLTAGLTMQSKGYMQKHKEYSGLLAEHGDLDVASYLQYGIAWKMSPLLTFLVDYQRIYFSNINSYANSGQSSGRYGDGDGPGFGWGDLSVIKLGIHYRVNKELSLRAGYSDVHREPINKEEVLNNIITTAVFDQRYNMGGSWIFFNKTNTLDLTINYVPSQKVRGSNPFSGDQYITLSNELFTIDIGWRKTF</sequence>
<name>A0ABX9VYK6_9GAMM</name>
<organism evidence="8 9">
    <name type="scientific">Zhongshania marina</name>
    <dbReference type="NCBI Taxonomy" id="2304603"/>
    <lineage>
        <taxon>Bacteria</taxon>
        <taxon>Pseudomonadati</taxon>
        <taxon>Pseudomonadota</taxon>
        <taxon>Gammaproteobacteria</taxon>
        <taxon>Cellvibrionales</taxon>
        <taxon>Spongiibacteraceae</taxon>
        <taxon>Zhongshania</taxon>
    </lineage>
</organism>
<evidence type="ECO:0000256" key="5">
    <source>
        <dbReference type="ARBA" id="ARBA00022729"/>
    </source>
</evidence>
<keyword evidence="9" id="KW-1185">Reference proteome</keyword>
<evidence type="ECO:0000256" key="3">
    <source>
        <dbReference type="ARBA" id="ARBA00022452"/>
    </source>
</evidence>